<dbReference type="AlphaFoldDB" id="A0A4Y3VHU0"/>
<reference evidence="1 2" key="1">
    <citation type="submission" date="2019-06" db="EMBL/GenBank/DDBJ databases">
        <title>Whole genome shotgun sequence of Streptomyces spinoverrucosus NBRC 14228.</title>
        <authorList>
            <person name="Hosoyama A."/>
            <person name="Uohara A."/>
            <person name="Ohji S."/>
            <person name="Ichikawa N."/>
        </authorList>
    </citation>
    <scope>NUCLEOTIDE SEQUENCE [LARGE SCALE GENOMIC DNA]</scope>
    <source>
        <strain evidence="1 2">NBRC 14228</strain>
    </source>
</reference>
<keyword evidence="2" id="KW-1185">Reference proteome</keyword>
<dbReference type="Proteomes" id="UP000317881">
    <property type="component" value="Unassembled WGS sequence"/>
</dbReference>
<accession>A0A4Y3VHU0</accession>
<gene>
    <name evidence="1" type="ORF">SSP24_37280</name>
</gene>
<evidence type="ECO:0000313" key="2">
    <source>
        <dbReference type="Proteomes" id="UP000317881"/>
    </source>
</evidence>
<comment type="caution">
    <text evidence="1">The sequence shown here is derived from an EMBL/GenBank/DDBJ whole genome shotgun (WGS) entry which is preliminary data.</text>
</comment>
<proteinExistence type="predicted"/>
<dbReference type="EMBL" id="BJND01000025">
    <property type="protein sequence ID" value="GEC06073.1"/>
    <property type="molecule type" value="Genomic_DNA"/>
</dbReference>
<evidence type="ECO:0000313" key="1">
    <source>
        <dbReference type="EMBL" id="GEC06073.1"/>
    </source>
</evidence>
<protein>
    <submittedName>
        <fullName evidence="1">Uncharacterized protein</fullName>
    </submittedName>
</protein>
<sequence length="96" mass="10174">MKDPVAEAAAVAPAICMRRRLLTEEDILHHPFGDETGIAWSLMCGLTCPAVGCSTSRAGKAAARLGQRSEAQRGIGPIDPLHDTWDGLTDMNVACV</sequence>
<name>A0A4Y3VHU0_9ACTN</name>
<organism evidence="1 2">
    <name type="scientific">Streptomyces spinoverrucosus</name>
    <dbReference type="NCBI Taxonomy" id="284043"/>
    <lineage>
        <taxon>Bacteria</taxon>
        <taxon>Bacillati</taxon>
        <taxon>Actinomycetota</taxon>
        <taxon>Actinomycetes</taxon>
        <taxon>Kitasatosporales</taxon>
        <taxon>Streptomycetaceae</taxon>
        <taxon>Streptomyces</taxon>
    </lineage>
</organism>